<sequence length="247" mass="28949">MIQVESKEKDKYQKEGFQQLKDLERGGLACVTVEILRHRKLIQENYSSAFKVLSKRIESSFKNEVIPERLFSNMVQTMTSAFILCQKGVISLGESTDEEDILEEFSEMAVGYIRKQYQIQDETSILSEFFSTLQILFEDYKLNEGVHFRFDGDHLLLRLPSIYPIFKQKYRNIYYKDSPDKDSIIQEILKLESPREMKEIIKTIRFREENDGNENAMKNSVTNSLSITYSVYSSKFGLDFTNRAVKF</sequence>
<reference evidence="1" key="2">
    <citation type="submission" date="2020-09" db="EMBL/GenBank/DDBJ databases">
        <authorList>
            <person name="Sun Q."/>
            <person name="Zhou Y."/>
        </authorList>
    </citation>
    <scope>NUCLEOTIDE SEQUENCE</scope>
    <source>
        <strain evidence="1">CGMCC 1.15958</strain>
    </source>
</reference>
<name>A0A916Z2C0_9BACT</name>
<evidence type="ECO:0000313" key="1">
    <source>
        <dbReference type="EMBL" id="GGD73382.1"/>
    </source>
</evidence>
<dbReference type="EMBL" id="BMKK01000010">
    <property type="protein sequence ID" value="GGD73382.1"/>
    <property type="molecule type" value="Genomic_DNA"/>
</dbReference>
<accession>A0A916Z2C0</accession>
<dbReference type="AlphaFoldDB" id="A0A916Z2C0"/>
<reference evidence="1" key="1">
    <citation type="journal article" date="2014" name="Int. J. Syst. Evol. Microbiol.">
        <title>Complete genome sequence of Corynebacterium casei LMG S-19264T (=DSM 44701T), isolated from a smear-ripened cheese.</title>
        <authorList>
            <consortium name="US DOE Joint Genome Institute (JGI-PGF)"/>
            <person name="Walter F."/>
            <person name="Albersmeier A."/>
            <person name="Kalinowski J."/>
            <person name="Ruckert C."/>
        </authorList>
    </citation>
    <scope>NUCLEOTIDE SEQUENCE</scope>
    <source>
        <strain evidence="1">CGMCC 1.15958</strain>
    </source>
</reference>
<evidence type="ECO:0000313" key="2">
    <source>
        <dbReference type="Proteomes" id="UP000609064"/>
    </source>
</evidence>
<gene>
    <name evidence="1" type="ORF">GCM10011514_41800</name>
</gene>
<keyword evidence="2" id="KW-1185">Reference proteome</keyword>
<comment type="caution">
    <text evidence="1">The sequence shown here is derived from an EMBL/GenBank/DDBJ whole genome shotgun (WGS) entry which is preliminary data.</text>
</comment>
<dbReference type="Proteomes" id="UP000609064">
    <property type="component" value="Unassembled WGS sequence"/>
</dbReference>
<organism evidence="1 2">
    <name type="scientific">Emticicia aquatilis</name>
    <dbReference type="NCBI Taxonomy" id="1537369"/>
    <lineage>
        <taxon>Bacteria</taxon>
        <taxon>Pseudomonadati</taxon>
        <taxon>Bacteroidota</taxon>
        <taxon>Cytophagia</taxon>
        <taxon>Cytophagales</taxon>
        <taxon>Leadbetterellaceae</taxon>
        <taxon>Emticicia</taxon>
    </lineage>
</organism>
<proteinExistence type="predicted"/>
<protein>
    <submittedName>
        <fullName evidence="1">Uncharacterized protein</fullName>
    </submittedName>
</protein>